<evidence type="ECO:0000313" key="1">
    <source>
        <dbReference type="EMBL" id="SET06664.1"/>
    </source>
</evidence>
<dbReference type="Proteomes" id="UP000183339">
    <property type="component" value="Unassembled WGS sequence"/>
</dbReference>
<reference evidence="1 2" key="1">
    <citation type="submission" date="2016-10" db="EMBL/GenBank/DDBJ databases">
        <authorList>
            <person name="de Groot N.N."/>
        </authorList>
    </citation>
    <scope>NUCLEOTIDE SEQUENCE [LARGE SCALE GENOMIC DNA]</scope>
    <source>
        <strain evidence="1 2">Nl7</strain>
    </source>
</reference>
<proteinExistence type="predicted"/>
<protein>
    <submittedName>
        <fullName evidence="1">Uncharacterized protein</fullName>
    </submittedName>
</protein>
<dbReference type="AlphaFoldDB" id="A0A1I0BIL0"/>
<dbReference type="RefSeq" id="WP_218141758.1">
    <property type="nucleotide sequence ID" value="NZ_FOHI01000003.1"/>
</dbReference>
<accession>A0A1I0BIL0</accession>
<sequence>MKARGLSERREILVRLLHLIAHQDCTSNEFWRPFGSPPGDNREEG</sequence>
<name>A0A1I0BIL0_9PROT</name>
<evidence type="ECO:0000313" key="2">
    <source>
        <dbReference type="Proteomes" id="UP000183339"/>
    </source>
</evidence>
<organism evidence="1 2">
    <name type="scientific">Nitrosospira multiformis</name>
    <dbReference type="NCBI Taxonomy" id="1231"/>
    <lineage>
        <taxon>Bacteria</taxon>
        <taxon>Pseudomonadati</taxon>
        <taxon>Pseudomonadota</taxon>
        <taxon>Betaproteobacteria</taxon>
        <taxon>Nitrosomonadales</taxon>
        <taxon>Nitrosomonadaceae</taxon>
        <taxon>Nitrosospira</taxon>
    </lineage>
</organism>
<dbReference type="EMBL" id="FOHI01000003">
    <property type="protein sequence ID" value="SET06664.1"/>
    <property type="molecule type" value="Genomic_DNA"/>
</dbReference>
<gene>
    <name evidence="1" type="ORF">SAMN05216412_10332</name>
</gene>